<dbReference type="AlphaFoldDB" id="A0A2X3FGL4"/>
<evidence type="ECO:0000313" key="4">
    <source>
        <dbReference type="Proteomes" id="UP000251721"/>
    </source>
</evidence>
<dbReference type="EMBL" id="UAWQ01000018">
    <property type="protein sequence ID" value="SQC45255.1"/>
    <property type="molecule type" value="Genomic_DNA"/>
</dbReference>
<gene>
    <name evidence="1" type="ORF">NCTC13465_03804</name>
    <name evidence="2" type="ORF">SAMEA3649733_00573</name>
    <name evidence="3" type="ORF">SAMEA3729652_03330</name>
</gene>
<dbReference type="Proteomes" id="UP000259497">
    <property type="component" value="Unassembled WGS sequence"/>
</dbReference>
<evidence type="ECO:0000313" key="5">
    <source>
        <dbReference type="Proteomes" id="UP000258798"/>
    </source>
</evidence>
<evidence type="ECO:0000313" key="6">
    <source>
        <dbReference type="Proteomes" id="UP000259497"/>
    </source>
</evidence>
<organism evidence="1 4">
    <name type="scientific">Klebsiella pneumoniae</name>
    <dbReference type="NCBI Taxonomy" id="573"/>
    <lineage>
        <taxon>Bacteria</taxon>
        <taxon>Pseudomonadati</taxon>
        <taxon>Pseudomonadota</taxon>
        <taxon>Gammaproteobacteria</taxon>
        <taxon>Enterobacterales</taxon>
        <taxon>Enterobacteriaceae</taxon>
        <taxon>Klebsiella/Raoultella group</taxon>
        <taxon>Klebsiella</taxon>
        <taxon>Klebsiella pneumoniae complex</taxon>
    </lineage>
</organism>
<reference evidence="1 4" key="1">
    <citation type="submission" date="2018-06" db="EMBL/GenBank/DDBJ databases">
        <authorList>
            <consortium name="Pathogen Informatics"/>
            <person name="Doyle S."/>
        </authorList>
    </citation>
    <scope>NUCLEOTIDE SEQUENCE [LARGE SCALE GENOMIC DNA]</scope>
    <source>
        <strain evidence="1 4">NCTC13465</strain>
    </source>
</reference>
<evidence type="ECO:0000313" key="2">
    <source>
        <dbReference type="EMBL" id="SVS23924.1"/>
    </source>
</evidence>
<sequence length="58" mass="6611">MKMLNKMKIHFISTPKIERRGFLNCLPQDGHLNAESLTSFRHSGQLTKAIAIIPIVTY</sequence>
<evidence type="ECO:0000313" key="3">
    <source>
        <dbReference type="EMBL" id="SWT17151.1"/>
    </source>
</evidence>
<protein>
    <submittedName>
        <fullName evidence="1">Uncharacterized protein</fullName>
    </submittedName>
</protein>
<dbReference type="EMBL" id="UIXM01000001">
    <property type="protein sequence ID" value="SVS23924.1"/>
    <property type="molecule type" value="Genomic_DNA"/>
</dbReference>
<dbReference type="EMBL" id="UJRG01000010">
    <property type="protein sequence ID" value="SWT17151.1"/>
    <property type="molecule type" value="Genomic_DNA"/>
</dbReference>
<accession>A0A2X3FGL4</accession>
<evidence type="ECO:0000313" key="1">
    <source>
        <dbReference type="EMBL" id="SQC45255.1"/>
    </source>
</evidence>
<name>A0A2X3FGL4_KLEPN</name>
<dbReference type="Proteomes" id="UP000258798">
    <property type="component" value="Unassembled WGS sequence"/>
</dbReference>
<reference evidence="5 6" key="2">
    <citation type="submission" date="2018-08" db="EMBL/GenBank/DDBJ databases">
        <authorList>
            <consortium name="Pathogen Informatics"/>
        </authorList>
    </citation>
    <scope>NUCLEOTIDE SEQUENCE [LARGE SCALE GENOMIC DNA]</scope>
    <source>
        <strain evidence="2 6">EuSCAPE_GR114</strain>
        <strain evidence="3 5">EuSCAPE_TR125</strain>
    </source>
</reference>
<dbReference type="Proteomes" id="UP000251721">
    <property type="component" value="Unassembled WGS sequence"/>
</dbReference>
<proteinExistence type="predicted"/>